<gene>
    <name evidence="1" type="ORF">Tci_339944</name>
</gene>
<evidence type="ECO:0000313" key="1">
    <source>
        <dbReference type="EMBL" id="GEX67969.1"/>
    </source>
</evidence>
<name>A0A699H984_TANCI</name>
<accession>A0A699H984</accession>
<dbReference type="AlphaFoldDB" id="A0A699H984"/>
<dbReference type="EMBL" id="BKCJ010123125">
    <property type="protein sequence ID" value="GEX67969.1"/>
    <property type="molecule type" value="Genomic_DNA"/>
</dbReference>
<protein>
    <submittedName>
        <fullName evidence="1">Uncharacterized protein</fullName>
    </submittedName>
</protein>
<sequence length="88" mass="9727">MSSGVIGKRVRVMFIEEVGDLSLEAMEDEEVSMVDGFFDGAFGELGLEVEALVDAMEVRIAEAKKKRVKKQKETAKLVSSNYRVIGKT</sequence>
<proteinExistence type="predicted"/>
<comment type="caution">
    <text evidence="1">The sequence shown here is derived from an EMBL/GenBank/DDBJ whole genome shotgun (WGS) entry which is preliminary data.</text>
</comment>
<organism evidence="1">
    <name type="scientific">Tanacetum cinerariifolium</name>
    <name type="common">Dalmatian daisy</name>
    <name type="synonym">Chrysanthemum cinerariifolium</name>
    <dbReference type="NCBI Taxonomy" id="118510"/>
    <lineage>
        <taxon>Eukaryota</taxon>
        <taxon>Viridiplantae</taxon>
        <taxon>Streptophyta</taxon>
        <taxon>Embryophyta</taxon>
        <taxon>Tracheophyta</taxon>
        <taxon>Spermatophyta</taxon>
        <taxon>Magnoliopsida</taxon>
        <taxon>eudicotyledons</taxon>
        <taxon>Gunneridae</taxon>
        <taxon>Pentapetalae</taxon>
        <taxon>asterids</taxon>
        <taxon>campanulids</taxon>
        <taxon>Asterales</taxon>
        <taxon>Asteraceae</taxon>
        <taxon>Asteroideae</taxon>
        <taxon>Anthemideae</taxon>
        <taxon>Anthemidinae</taxon>
        <taxon>Tanacetum</taxon>
    </lineage>
</organism>
<reference evidence="1" key="1">
    <citation type="journal article" date="2019" name="Sci. Rep.">
        <title>Draft genome of Tanacetum cinerariifolium, the natural source of mosquito coil.</title>
        <authorList>
            <person name="Yamashiro T."/>
            <person name="Shiraishi A."/>
            <person name="Satake H."/>
            <person name="Nakayama K."/>
        </authorList>
    </citation>
    <scope>NUCLEOTIDE SEQUENCE</scope>
</reference>